<dbReference type="PROSITE" id="PS50883">
    <property type="entry name" value="EAL"/>
    <property type="match status" value="1"/>
</dbReference>
<dbReference type="InterPro" id="IPR000160">
    <property type="entry name" value="GGDEF_dom"/>
</dbReference>
<dbReference type="Gene3D" id="3.20.20.450">
    <property type="entry name" value="EAL domain"/>
    <property type="match status" value="1"/>
</dbReference>
<dbReference type="InterPro" id="IPR050706">
    <property type="entry name" value="Cyclic-di-GMP_PDE-like"/>
</dbReference>
<dbReference type="SUPFAM" id="SSF55785">
    <property type="entry name" value="PYP-like sensor domain (PAS domain)"/>
    <property type="match status" value="1"/>
</dbReference>
<dbReference type="InterPro" id="IPR013655">
    <property type="entry name" value="PAS_fold_3"/>
</dbReference>
<proteinExistence type="predicted"/>
<feature type="coiled-coil region" evidence="1">
    <location>
        <begin position="59"/>
        <end position="86"/>
    </location>
</feature>
<dbReference type="Pfam" id="PF00563">
    <property type="entry name" value="EAL"/>
    <property type="match status" value="1"/>
</dbReference>
<dbReference type="PANTHER" id="PTHR33121:SF70">
    <property type="entry name" value="SIGNALING PROTEIN YKOW"/>
    <property type="match status" value="1"/>
</dbReference>
<dbReference type="InterPro" id="IPR029787">
    <property type="entry name" value="Nucleotide_cyclase"/>
</dbReference>
<dbReference type="SUPFAM" id="SSF141868">
    <property type="entry name" value="EAL domain-like"/>
    <property type="match status" value="1"/>
</dbReference>
<dbReference type="InterPro" id="IPR043128">
    <property type="entry name" value="Rev_trsase/Diguanyl_cyclase"/>
</dbReference>
<name>A0ABY8FIV5_9GAMM</name>
<dbReference type="CDD" id="cd01948">
    <property type="entry name" value="EAL"/>
    <property type="match status" value="1"/>
</dbReference>
<protein>
    <submittedName>
        <fullName evidence="3">Phosphodiesterase</fullName>
    </submittedName>
</protein>
<evidence type="ECO:0000259" key="2">
    <source>
        <dbReference type="PROSITE" id="PS50883"/>
    </source>
</evidence>
<gene>
    <name evidence="3" type="ORF">EVC62_10995</name>
</gene>
<keyword evidence="1" id="KW-0175">Coiled coil</keyword>
<evidence type="ECO:0000313" key="3">
    <source>
        <dbReference type="EMBL" id="WFF41985.1"/>
    </source>
</evidence>
<dbReference type="PANTHER" id="PTHR33121">
    <property type="entry name" value="CYCLIC DI-GMP PHOSPHODIESTERASE PDEF"/>
    <property type="match status" value="1"/>
</dbReference>
<dbReference type="Pfam" id="PF08447">
    <property type="entry name" value="PAS_3"/>
    <property type="match status" value="1"/>
</dbReference>
<dbReference type="InterPro" id="IPR035919">
    <property type="entry name" value="EAL_sf"/>
</dbReference>
<accession>A0ABY8FIV5</accession>
<dbReference type="SUPFAM" id="SSF55073">
    <property type="entry name" value="Nucleotide cyclase"/>
    <property type="match status" value="1"/>
</dbReference>
<dbReference type="RefSeq" id="WP_282234863.1">
    <property type="nucleotide sequence ID" value="NZ_CP035631.1"/>
</dbReference>
<evidence type="ECO:0000313" key="4">
    <source>
        <dbReference type="Proteomes" id="UP001321526"/>
    </source>
</evidence>
<dbReference type="CDD" id="cd00130">
    <property type="entry name" value="PAS"/>
    <property type="match status" value="1"/>
</dbReference>
<dbReference type="Proteomes" id="UP001321526">
    <property type="component" value="Chromosome"/>
</dbReference>
<dbReference type="Gene3D" id="3.30.450.20">
    <property type="entry name" value="PAS domain"/>
    <property type="match status" value="1"/>
</dbReference>
<evidence type="ECO:0000256" key="1">
    <source>
        <dbReference type="SAM" id="Coils"/>
    </source>
</evidence>
<dbReference type="Gene3D" id="3.30.70.270">
    <property type="match status" value="1"/>
</dbReference>
<dbReference type="InterPro" id="IPR000014">
    <property type="entry name" value="PAS"/>
</dbReference>
<sequence>MSGSSKAASEARDERLIAQIGAIGDQLYQAVDGSFDFDVHTDSDEIAIQELARLNNVTLDAARRTIGELEQARRELEARVEERSQRLNLILSASNDGIWEWEIDSGQVTLSPRWASMLGQHAAETRQSLESWLALIHAADRPAVERALYQHLDGLSDAVDIEYRVRNARGAWRMMLCRGLCQRDEQGRVLHMAGTLSDTTEQRLGDPLTGLPNGAYLDLLLQEKLASVPRSPLSLVKFQLLNVAQLFDGAAVEHAIAALRTLLQKLRQRLPARVALMALPEHTFAMVLELDAVAELDRLLEPVEALFAEPVAIGGRLVWMSHVSGVAIVNPQEATSAEEWRHQSRLALASARQSDVGTRCYYSESLRQWERQQGHAEQLIRAALANAGVRCFLQPIVDIVSGTARGFEALMRLEDPDEGLVNPGTFIEVAERTGLISPLWEMLMDQALPVLNDPGMLARFGDDFLISVNLSSRQLMDSRLLDLMLAACERHAVPQSRLQVEVTESAVLSDPVRASRILERMRAAGIQVAMDDFGSGYSSLAQLTSLPLDTVKIDRSLVLDVDTLPRKQHVLAAVVALCQRLEHGVVVEGVEDWETVTMLREWGVREIQGFFYARPMPMAQLIKQFELPLPLAAAGASANDAAG</sequence>
<dbReference type="InterPro" id="IPR001633">
    <property type="entry name" value="EAL_dom"/>
</dbReference>
<organism evidence="3 4">
    <name type="scientific">Salinicola endophyticus</name>
    <dbReference type="NCBI Taxonomy" id="1949083"/>
    <lineage>
        <taxon>Bacteria</taxon>
        <taxon>Pseudomonadati</taxon>
        <taxon>Pseudomonadota</taxon>
        <taxon>Gammaproteobacteria</taxon>
        <taxon>Oceanospirillales</taxon>
        <taxon>Halomonadaceae</taxon>
        <taxon>Salinicola</taxon>
    </lineage>
</organism>
<dbReference type="SMART" id="SM00267">
    <property type="entry name" value="GGDEF"/>
    <property type="match status" value="1"/>
</dbReference>
<keyword evidence="4" id="KW-1185">Reference proteome</keyword>
<dbReference type="NCBIfam" id="TIGR00229">
    <property type="entry name" value="sensory_box"/>
    <property type="match status" value="1"/>
</dbReference>
<feature type="domain" description="EAL" evidence="2">
    <location>
        <begin position="373"/>
        <end position="629"/>
    </location>
</feature>
<dbReference type="SMART" id="SM00052">
    <property type="entry name" value="EAL"/>
    <property type="match status" value="1"/>
</dbReference>
<reference evidence="3 4" key="1">
    <citation type="submission" date="2019-01" db="EMBL/GenBank/DDBJ databases">
        <title>Genome sequence of Salinicola endophyticus REST5.</title>
        <authorList>
            <person name="Nascimento F.X."/>
        </authorList>
    </citation>
    <scope>NUCLEOTIDE SEQUENCE [LARGE SCALE GENOMIC DNA]</scope>
    <source>
        <strain evidence="3 4">REST5</strain>
    </source>
</reference>
<dbReference type="SMART" id="SM00091">
    <property type="entry name" value="PAS"/>
    <property type="match status" value="1"/>
</dbReference>
<dbReference type="InterPro" id="IPR035965">
    <property type="entry name" value="PAS-like_dom_sf"/>
</dbReference>
<dbReference type="EMBL" id="CP035631">
    <property type="protein sequence ID" value="WFF41985.1"/>
    <property type="molecule type" value="Genomic_DNA"/>
</dbReference>